<organism evidence="7 8">
    <name type="scientific">Laodelphax striatellus</name>
    <name type="common">Small brown planthopper</name>
    <name type="synonym">Delphax striatella</name>
    <dbReference type="NCBI Taxonomy" id="195883"/>
    <lineage>
        <taxon>Eukaryota</taxon>
        <taxon>Metazoa</taxon>
        <taxon>Ecdysozoa</taxon>
        <taxon>Arthropoda</taxon>
        <taxon>Hexapoda</taxon>
        <taxon>Insecta</taxon>
        <taxon>Pterygota</taxon>
        <taxon>Neoptera</taxon>
        <taxon>Paraneoptera</taxon>
        <taxon>Hemiptera</taxon>
        <taxon>Auchenorrhyncha</taxon>
        <taxon>Fulgoroidea</taxon>
        <taxon>Delphacidae</taxon>
        <taxon>Criomorphinae</taxon>
        <taxon>Laodelphax</taxon>
    </lineage>
</organism>
<sequence length="216" mass="24301">METKSLSFFVGALSFLLCTTVAENGRVLKVTIFYESMCSDSMSFITDQLDPTFEKVGQYLKIDLVPYGNAEHKISKNGSYTFTCQHGPNECRFNKIHSCSLKYLSDDNQVVNFISCLMAVKNEDKVLEECAKKFNVDLQKINSCSSSHEGDVLLAANGDRTHSFKPKVSWVPTIVFNDKYNDDDQQLAETNLLQAVCKKLDPKPNECDMKISVVHV</sequence>
<keyword evidence="3" id="KW-0964">Secreted</keyword>
<dbReference type="InParanoid" id="A0A482X558"/>
<proteinExistence type="inferred from homology"/>
<comment type="caution">
    <text evidence="7">The sequence shown here is derived from an EMBL/GenBank/DDBJ whole genome shotgun (WGS) entry which is preliminary data.</text>
</comment>
<dbReference type="GO" id="GO:0005576">
    <property type="term" value="C:extracellular region"/>
    <property type="evidence" value="ECO:0007669"/>
    <property type="project" value="UniProtKB-SubCell"/>
</dbReference>
<evidence type="ECO:0000313" key="7">
    <source>
        <dbReference type="EMBL" id="RZF40863.1"/>
    </source>
</evidence>
<keyword evidence="5" id="KW-0325">Glycoprotein</keyword>
<comment type="similarity">
    <text evidence="2">Belongs to the GILT family.</text>
</comment>
<dbReference type="Pfam" id="PF03227">
    <property type="entry name" value="GILT"/>
    <property type="match status" value="1"/>
</dbReference>
<dbReference type="InterPro" id="IPR036249">
    <property type="entry name" value="Thioredoxin-like_sf"/>
</dbReference>
<dbReference type="Gene3D" id="3.40.30.10">
    <property type="entry name" value="Glutaredoxin"/>
    <property type="match status" value="1"/>
</dbReference>
<gene>
    <name evidence="7" type="ORF">LSTR_LSTR003373</name>
</gene>
<dbReference type="Proteomes" id="UP000291343">
    <property type="component" value="Unassembled WGS sequence"/>
</dbReference>
<dbReference type="FunCoup" id="A0A482X558">
    <property type="interactions" value="167"/>
</dbReference>
<protein>
    <submittedName>
        <fullName evidence="7">Uncharacterized protein</fullName>
    </submittedName>
</protein>
<keyword evidence="8" id="KW-1185">Reference proteome</keyword>
<accession>A0A482X558</accession>
<evidence type="ECO:0000256" key="6">
    <source>
        <dbReference type="SAM" id="SignalP"/>
    </source>
</evidence>
<dbReference type="GO" id="GO:0016671">
    <property type="term" value="F:oxidoreductase activity, acting on a sulfur group of donors, disulfide as acceptor"/>
    <property type="evidence" value="ECO:0007669"/>
    <property type="project" value="InterPro"/>
</dbReference>
<evidence type="ECO:0000256" key="1">
    <source>
        <dbReference type="ARBA" id="ARBA00004613"/>
    </source>
</evidence>
<keyword evidence="4 6" id="KW-0732">Signal</keyword>
<evidence type="ECO:0000256" key="4">
    <source>
        <dbReference type="ARBA" id="ARBA00022729"/>
    </source>
</evidence>
<comment type="subcellular location">
    <subcellularLocation>
        <location evidence="1">Secreted</location>
    </subcellularLocation>
</comment>
<dbReference type="SUPFAM" id="SSF52833">
    <property type="entry name" value="Thioredoxin-like"/>
    <property type="match status" value="1"/>
</dbReference>
<dbReference type="EMBL" id="QKKF02017590">
    <property type="protein sequence ID" value="RZF40863.1"/>
    <property type="molecule type" value="Genomic_DNA"/>
</dbReference>
<evidence type="ECO:0000256" key="3">
    <source>
        <dbReference type="ARBA" id="ARBA00022525"/>
    </source>
</evidence>
<reference evidence="7 8" key="1">
    <citation type="journal article" date="2017" name="Gigascience">
        <title>Genome sequence of the small brown planthopper, Laodelphax striatellus.</title>
        <authorList>
            <person name="Zhu J."/>
            <person name="Jiang F."/>
            <person name="Wang X."/>
            <person name="Yang P."/>
            <person name="Bao Y."/>
            <person name="Zhao W."/>
            <person name="Wang W."/>
            <person name="Lu H."/>
            <person name="Wang Q."/>
            <person name="Cui N."/>
            <person name="Li J."/>
            <person name="Chen X."/>
            <person name="Luo L."/>
            <person name="Yu J."/>
            <person name="Kang L."/>
            <person name="Cui F."/>
        </authorList>
    </citation>
    <scope>NUCLEOTIDE SEQUENCE [LARGE SCALE GENOMIC DNA]</scope>
    <source>
        <strain evidence="7">Lst14</strain>
    </source>
</reference>
<evidence type="ECO:0000256" key="2">
    <source>
        <dbReference type="ARBA" id="ARBA00005679"/>
    </source>
</evidence>
<dbReference type="SMR" id="A0A482X558"/>
<feature type="signal peptide" evidence="6">
    <location>
        <begin position="1"/>
        <end position="22"/>
    </location>
</feature>
<name>A0A482X558_LAOST</name>
<evidence type="ECO:0000256" key="5">
    <source>
        <dbReference type="ARBA" id="ARBA00023180"/>
    </source>
</evidence>
<dbReference type="STRING" id="195883.A0A482X558"/>
<feature type="chain" id="PRO_5019766980" evidence="6">
    <location>
        <begin position="23"/>
        <end position="216"/>
    </location>
</feature>
<dbReference type="PANTHER" id="PTHR13234">
    <property type="entry name" value="GAMMA-INTERFERON INDUCIBLE LYSOSOMAL THIOL REDUCTASE GILT"/>
    <property type="match status" value="1"/>
</dbReference>
<dbReference type="PANTHER" id="PTHR13234:SF8">
    <property type="entry name" value="GAMMA-INTERFERON-INDUCIBLE LYSOSOMAL THIOL REDUCTASE"/>
    <property type="match status" value="1"/>
</dbReference>
<evidence type="ECO:0000313" key="8">
    <source>
        <dbReference type="Proteomes" id="UP000291343"/>
    </source>
</evidence>
<dbReference type="OrthoDB" id="958254at2759"/>
<dbReference type="AlphaFoldDB" id="A0A482X558"/>
<dbReference type="InterPro" id="IPR004911">
    <property type="entry name" value="Interferon-induced_GILT"/>
</dbReference>